<dbReference type="InterPro" id="IPR050309">
    <property type="entry name" value="Type-B_Carboxylest/Lipase"/>
</dbReference>
<evidence type="ECO:0000256" key="2">
    <source>
        <dbReference type="ARBA" id="ARBA00022801"/>
    </source>
</evidence>
<sequence>MYSSILPSVFLILALSSLSSSKDVAPTVRLDDGTFIGATDGVTDSFLGIPFVKPPIGPLRFEVPQQHTQYDGIYNATTFGFSCPGLGTGMPNVTNELQDLLDSVQERQTPIDEDCLTLNVVAPRGTSSGAKLPVAVWIYGGGFFFGGSSMYDGSKIVQRSIELGEPVVYVSMNYRLSAYGFLASQEIKDAGATNLGLRDQREALKWVQRYVHAFGGDPTKVTIWGESSGALSVCFQMVSNGGNPEGLFRGAFIESGAPLPLGNYTQGQASYNALVDASNCATASSTLECLRELPFETLSDAIKTTPSLVGLTPLVDFDFITESPANATAQGKIANIPFVNGNCDDEGTEFTFQLNVTTEEEIFLILEIGLLPGAPTSSVEEVLSLYPADPAAGSPFDTGDANAITPQYKRVAAILGDLNFQGPRRSMMQQLSGRQSTWSFLSKRFKSLPIIGSGHETDIVIVYGPGDLTDYVINFVNHLDPNNKTGIHWPQYTIEEPQLLTLWDGPEPRNITNDTYRAEGISLLAHLGQEYPVAI</sequence>
<feature type="signal peptide" evidence="3">
    <location>
        <begin position="1"/>
        <end position="21"/>
    </location>
</feature>
<organism evidence="5 6">
    <name type="scientific">Obba rivulosa</name>
    <dbReference type="NCBI Taxonomy" id="1052685"/>
    <lineage>
        <taxon>Eukaryota</taxon>
        <taxon>Fungi</taxon>
        <taxon>Dikarya</taxon>
        <taxon>Basidiomycota</taxon>
        <taxon>Agaricomycotina</taxon>
        <taxon>Agaricomycetes</taxon>
        <taxon>Polyporales</taxon>
        <taxon>Gelatoporiaceae</taxon>
        <taxon>Obba</taxon>
    </lineage>
</organism>
<dbReference type="AlphaFoldDB" id="A0A8E2DKI0"/>
<evidence type="ECO:0000313" key="5">
    <source>
        <dbReference type="EMBL" id="OCH90086.1"/>
    </source>
</evidence>
<dbReference type="OrthoDB" id="408631at2759"/>
<dbReference type="Pfam" id="PF00135">
    <property type="entry name" value="COesterase"/>
    <property type="match status" value="1"/>
</dbReference>
<comment type="similarity">
    <text evidence="1 3">Belongs to the type-B carboxylesterase/lipase family.</text>
</comment>
<reference evidence="5 6" key="1">
    <citation type="submission" date="2016-07" db="EMBL/GenBank/DDBJ databases">
        <title>Draft genome of the white-rot fungus Obba rivulosa 3A-2.</title>
        <authorList>
            <consortium name="DOE Joint Genome Institute"/>
            <person name="Miettinen O."/>
            <person name="Riley R."/>
            <person name="Acob R."/>
            <person name="Barry K."/>
            <person name="Cullen D."/>
            <person name="De Vries R."/>
            <person name="Hainaut M."/>
            <person name="Hatakka A."/>
            <person name="Henrissat B."/>
            <person name="Hilden K."/>
            <person name="Kuo R."/>
            <person name="Labutti K."/>
            <person name="Lipzen A."/>
            <person name="Makela M.R."/>
            <person name="Sandor L."/>
            <person name="Spatafora J.W."/>
            <person name="Grigoriev I.V."/>
            <person name="Hibbett D.S."/>
        </authorList>
    </citation>
    <scope>NUCLEOTIDE SEQUENCE [LARGE SCALE GENOMIC DNA]</scope>
    <source>
        <strain evidence="5 6">3A-2</strain>
    </source>
</reference>
<evidence type="ECO:0000256" key="1">
    <source>
        <dbReference type="ARBA" id="ARBA00005964"/>
    </source>
</evidence>
<dbReference type="SUPFAM" id="SSF53474">
    <property type="entry name" value="alpha/beta-Hydrolases"/>
    <property type="match status" value="1"/>
</dbReference>
<evidence type="ECO:0000256" key="3">
    <source>
        <dbReference type="RuleBase" id="RU361235"/>
    </source>
</evidence>
<keyword evidence="2 3" id="KW-0378">Hydrolase</keyword>
<accession>A0A8E2DKI0</accession>
<keyword evidence="6" id="KW-1185">Reference proteome</keyword>
<dbReference type="PROSITE" id="PS00941">
    <property type="entry name" value="CARBOXYLESTERASE_B_2"/>
    <property type="match status" value="1"/>
</dbReference>
<dbReference type="Gene3D" id="3.40.50.1820">
    <property type="entry name" value="alpha/beta hydrolase"/>
    <property type="match status" value="1"/>
</dbReference>
<feature type="chain" id="PRO_5034284649" description="Carboxylic ester hydrolase" evidence="3">
    <location>
        <begin position="22"/>
        <end position="535"/>
    </location>
</feature>
<dbReference type="InterPro" id="IPR002018">
    <property type="entry name" value="CarbesteraseB"/>
</dbReference>
<keyword evidence="3" id="KW-0732">Signal</keyword>
<proteinExistence type="inferred from homology"/>
<evidence type="ECO:0000259" key="4">
    <source>
        <dbReference type="Pfam" id="PF00135"/>
    </source>
</evidence>
<dbReference type="Proteomes" id="UP000250043">
    <property type="component" value="Unassembled WGS sequence"/>
</dbReference>
<dbReference type="EMBL" id="KV722412">
    <property type="protein sequence ID" value="OCH90086.1"/>
    <property type="molecule type" value="Genomic_DNA"/>
</dbReference>
<protein>
    <recommendedName>
        <fullName evidence="3">Carboxylic ester hydrolase</fullName>
        <ecNumber evidence="3">3.1.1.-</ecNumber>
    </recommendedName>
</protein>
<name>A0A8E2DKI0_9APHY</name>
<dbReference type="InterPro" id="IPR029058">
    <property type="entry name" value="AB_hydrolase_fold"/>
</dbReference>
<dbReference type="PROSITE" id="PS00122">
    <property type="entry name" value="CARBOXYLESTERASE_B_1"/>
    <property type="match status" value="1"/>
</dbReference>
<feature type="domain" description="Carboxylesterase type B" evidence="4">
    <location>
        <begin position="26"/>
        <end position="507"/>
    </location>
</feature>
<dbReference type="InterPro" id="IPR019826">
    <property type="entry name" value="Carboxylesterase_B_AS"/>
</dbReference>
<gene>
    <name evidence="5" type="ORF">OBBRIDRAFT_835292</name>
</gene>
<dbReference type="GO" id="GO:0016787">
    <property type="term" value="F:hydrolase activity"/>
    <property type="evidence" value="ECO:0007669"/>
    <property type="project" value="UniProtKB-KW"/>
</dbReference>
<evidence type="ECO:0000313" key="6">
    <source>
        <dbReference type="Proteomes" id="UP000250043"/>
    </source>
</evidence>
<dbReference type="PANTHER" id="PTHR11559">
    <property type="entry name" value="CARBOXYLESTERASE"/>
    <property type="match status" value="1"/>
</dbReference>
<dbReference type="InterPro" id="IPR019819">
    <property type="entry name" value="Carboxylesterase_B_CS"/>
</dbReference>
<dbReference type="EC" id="3.1.1.-" evidence="3"/>